<dbReference type="AlphaFoldDB" id="A0A1V0HS89"/>
<dbReference type="GO" id="GO:0016491">
    <property type="term" value="F:oxidoreductase activity"/>
    <property type="evidence" value="ECO:0007669"/>
    <property type="project" value="UniProtKB-KW"/>
</dbReference>
<dbReference type="EMBL" id="KY494840">
    <property type="protein sequence ID" value="ARC76938.1"/>
    <property type="molecule type" value="mRNA"/>
</dbReference>
<evidence type="ECO:0000313" key="3">
    <source>
        <dbReference type="EMBL" id="ARC76938.1"/>
    </source>
</evidence>
<evidence type="ECO:0000259" key="2">
    <source>
        <dbReference type="Pfam" id="PF01370"/>
    </source>
</evidence>
<dbReference type="PANTHER" id="PTHR10366">
    <property type="entry name" value="NAD DEPENDENT EPIMERASE/DEHYDRATASE"/>
    <property type="match status" value="1"/>
</dbReference>
<dbReference type="CDD" id="cd08958">
    <property type="entry name" value="FR_SDR_e"/>
    <property type="match status" value="1"/>
</dbReference>
<name>A0A1V0HS89_SELML</name>
<evidence type="ECO:0000256" key="1">
    <source>
        <dbReference type="ARBA" id="ARBA00023002"/>
    </source>
</evidence>
<proteinExistence type="evidence at transcript level"/>
<gene>
    <name evidence="3" type="primary">CCR2-1</name>
</gene>
<dbReference type="InterPro" id="IPR050425">
    <property type="entry name" value="NAD(P)_dehydrat-like"/>
</dbReference>
<dbReference type="FunFam" id="3.40.50.720:FF:000085">
    <property type="entry name" value="Dihydroflavonol reductase"/>
    <property type="match status" value="1"/>
</dbReference>
<accession>A0A1V0HS89</accession>
<dbReference type="PANTHER" id="PTHR10366:SF406">
    <property type="entry name" value="CINNAMOYL-COA REDUCTASE 1"/>
    <property type="match status" value="1"/>
</dbReference>
<dbReference type="InterPro" id="IPR036291">
    <property type="entry name" value="NAD(P)-bd_dom_sf"/>
</dbReference>
<dbReference type="SUPFAM" id="SSF51735">
    <property type="entry name" value="NAD(P)-binding Rossmann-fold domains"/>
    <property type="match status" value="1"/>
</dbReference>
<dbReference type="InterPro" id="IPR001509">
    <property type="entry name" value="Epimerase_deHydtase"/>
</dbReference>
<dbReference type="Pfam" id="PF01370">
    <property type="entry name" value="Epimerase"/>
    <property type="match status" value="1"/>
</dbReference>
<sequence length="328" mass="36107">MAQLRGMMVCVTGASGFIGSWIVKYLLDKGYTVRGAVRDPEDLRKVEHLKNLKGANQRLELVKADLLDNSLVAATAGCQVVIHTACPCPEANFRITNPQTELIEPSVKGTLNVLKASFSSGVSTAVMTSSVGAMYLDPTRPLEQPVDESCWSDVEYLVQIKEWYCLAKTLAEKSAWEFAAAQGNGFKLIVINPAVVMGPVLQPKLNASSTHILKYLTGCVKSYANRCQAYVDVRDVALAHVAAFEDPKAFGRYFLAERSIHRARLVEMLAELYPQLPVPKICSDTKNPEAVPYKICNAKARQLLESELINIGKCLFDSVESFKEKGFL</sequence>
<keyword evidence="1" id="KW-0560">Oxidoreductase</keyword>
<protein>
    <submittedName>
        <fullName evidence="3">Cinnamoyl-CoA reductase2-1</fullName>
    </submittedName>
</protein>
<organism evidence="3">
    <name type="scientific">Selaginella moellendorffii</name>
    <name type="common">Spikemoss</name>
    <dbReference type="NCBI Taxonomy" id="88036"/>
    <lineage>
        <taxon>Eukaryota</taxon>
        <taxon>Viridiplantae</taxon>
        <taxon>Streptophyta</taxon>
        <taxon>Embryophyta</taxon>
        <taxon>Tracheophyta</taxon>
        <taxon>Lycopodiopsida</taxon>
        <taxon>Selaginellales</taxon>
        <taxon>Selaginellaceae</taxon>
        <taxon>Selaginella</taxon>
    </lineage>
</organism>
<reference evidence="3" key="1">
    <citation type="journal article" date="2017" name="Planta">
        <title>Two distinct cinnamoyl-CoA reductases in Selaginella moellendorffii offer insight into the divergence of CCRs in plants.</title>
        <authorList>
            <person name="Chao N."/>
            <person name="Li S."/>
            <person name="Li N."/>
            <person name="Qi Q."/>
            <person name="Jiang W.T."/>
            <person name="Jiang X.N."/>
            <person name="Gai Y."/>
        </authorList>
    </citation>
    <scope>NUCLEOTIDE SEQUENCE</scope>
</reference>
<feature type="domain" description="NAD-dependent epimerase/dehydratase" evidence="2">
    <location>
        <begin position="9"/>
        <end position="249"/>
    </location>
</feature>
<dbReference type="Gene3D" id="3.40.50.720">
    <property type="entry name" value="NAD(P)-binding Rossmann-like Domain"/>
    <property type="match status" value="1"/>
</dbReference>